<evidence type="ECO:0000256" key="2">
    <source>
        <dbReference type="ARBA" id="ARBA00022448"/>
    </source>
</evidence>
<evidence type="ECO:0000256" key="5">
    <source>
        <dbReference type="ARBA" id="ARBA00022989"/>
    </source>
</evidence>
<dbReference type="InterPro" id="IPR050382">
    <property type="entry name" value="MFS_Na/Anion_cotransporter"/>
</dbReference>
<evidence type="ECO:0000259" key="8">
    <source>
        <dbReference type="PROSITE" id="PS50850"/>
    </source>
</evidence>
<feature type="transmembrane region" description="Helical" evidence="7">
    <location>
        <begin position="12"/>
        <end position="35"/>
    </location>
</feature>
<keyword evidence="3 7" id="KW-0812">Transmembrane</keyword>
<feature type="transmembrane region" description="Helical" evidence="7">
    <location>
        <begin position="151"/>
        <end position="174"/>
    </location>
</feature>
<dbReference type="GO" id="GO:0016020">
    <property type="term" value="C:membrane"/>
    <property type="evidence" value="ECO:0007669"/>
    <property type="project" value="UniProtKB-SubCell"/>
</dbReference>
<evidence type="ECO:0000256" key="4">
    <source>
        <dbReference type="ARBA" id="ARBA00022847"/>
    </source>
</evidence>
<dbReference type="EMBL" id="JALNTZ010000008">
    <property type="protein sequence ID" value="KAJ3644320.1"/>
    <property type="molecule type" value="Genomic_DNA"/>
</dbReference>
<evidence type="ECO:0000313" key="10">
    <source>
        <dbReference type="Proteomes" id="UP001168821"/>
    </source>
</evidence>
<keyword evidence="5 7" id="KW-1133">Transmembrane helix</keyword>
<comment type="subcellular location">
    <subcellularLocation>
        <location evidence="1">Membrane</location>
        <topology evidence="1">Multi-pass membrane protein</topology>
    </subcellularLocation>
</comment>
<dbReference type="Gene3D" id="1.20.1250.20">
    <property type="entry name" value="MFS general substrate transporter like domains"/>
    <property type="match status" value="2"/>
</dbReference>
<dbReference type="Proteomes" id="UP001168821">
    <property type="component" value="Unassembled WGS sequence"/>
</dbReference>
<dbReference type="SUPFAM" id="SSF103473">
    <property type="entry name" value="MFS general substrate transporter"/>
    <property type="match status" value="1"/>
</dbReference>
<evidence type="ECO:0000256" key="6">
    <source>
        <dbReference type="ARBA" id="ARBA00023136"/>
    </source>
</evidence>
<accession>A0AA38HUK3</accession>
<feature type="transmembrane region" description="Helical" evidence="7">
    <location>
        <begin position="345"/>
        <end position="364"/>
    </location>
</feature>
<feature type="transmembrane region" description="Helical" evidence="7">
    <location>
        <begin position="86"/>
        <end position="106"/>
    </location>
</feature>
<evidence type="ECO:0000256" key="3">
    <source>
        <dbReference type="ARBA" id="ARBA00022692"/>
    </source>
</evidence>
<proteinExistence type="predicted"/>
<dbReference type="GO" id="GO:0015293">
    <property type="term" value="F:symporter activity"/>
    <property type="evidence" value="ECO:0007669"/>
    <property type="project" value="UniProtKB-KW"/>
</dbReference>
<dbReference type="PANTHER" id="PTHR11662">
    <property type="entry name" value="SOLUTE CARRIER FAMILY 17"/>
    <property type="match status" value="1"/>
</dbReference>
<dbReference type="CDD" id="cd17318">
    <property type="entry name" value="MFS_SLC17"/>
    <property type="match status" value="1"/>
</dbReference>
<keyword evidence="2" id="KW-0813">Transport</keyword>
<reference evidence="9" key="1">
    <citation type="journal article" date="2023" name="G3 (Bethesda)">
        <title>Whole genome assemblies of Zophobas morio and Tenebrio molitor.</title>
        <authorList>
            <person name="Kaur S."/>
            <person name="Stinson S.A."/>
            <person name="diCenzo G.C."/>
        </authorList>
    </citation>
    <scope>NUCLEOTIDE SEQUENCE</scope>
    <source>
        <strain evidence="9">QUZm001</strain>
    </source>
</reference>
<dbReference type="Pfam" id="PF07690">
    <property type="entry name" value="MFS_1"/>
    <property type="match status" value="1"/>
</dbReference>
<evidence type="ECO:0000256" key="7">
    <source>
        <dbReference type="SAM" id="Phobius"/>
    </source>
</evidence>
<organism evidence="9 10">
    <name type="scientific">Zophobas morio</name>
    <dbReference type="NCBI Taxonomy" id="2755281"/>
    <lineage>
        <taxon>Eukaryota</taxon>
        <taxon>Metazoa</taxon>
        <taxon>Ecdysozoa</taxon>
        <taxon>Arthropoda</taxon>
        <taxon>Hexapoda</taxon>
        <taxon>Insecta</taxon>
        <taxon>Pterygota</taxon>
        <taxon>Neoptera</taxon>
        <taxon>Endopterygota</taxon>
        <taxon>Coleoptera</taxon>
        <taxon>Polyphaga</taxon>
        <taxon>Cucujiformia</taxon>
        <taxon>Tenebrionidae</taxon>
        <taxon>Zophobas</taxon>
    </lineage>
</organism>
<dbReference type="InterPro" id="IPR036259">
    <property type="entry name" value="MFS_trans_sf"/>
</dbReference>
<sequence length="461" mass="51198">MSTEHLTCQRVLSITVLLGFMIHHMLRVNISIAIVEMIFRNTSNTTQENYGPRYNWDEKQKNDIFGYFFWGYIITQIPGGRLSEKLGAKIVVGTGLLAASILTLLTPVAAHLGHFCLVVDRFCLGIALGIHWPSTPPIATKWIPPADRATFMSHMAASSLGVAITLPVCGYLITYWGWASVFYVTGSISLTWSLCWFYLIYDSPEEHPRITSSEKDKLRKEIKPVNTSLRKPPIPWTKLLTSGPVWSVIMGNTCAGCTFFVAFNQLPTYMSQVLHFNIKTNGWFSSLPYLVRYLVSLLTSVAADKLKRTDKFSTTTIRKFFNVAFFAGAGCLFTVQAFWGYSGVVSVAVFTGSLGLLGLVTAGFHTNPLDIAPAFAGTIFGVSQVPMSLVGYATTEVVAFFTKEKQGFEQWAYVFWMLVGVNIFAAVFSLVFTSGEEQSWSVDADAKEREKLEGNELSNKV</sequence>
<dbReference type="FunFam" id="1.20.1250.20:FF:000003">
    <property type="entry name" value="Solute carrier family 17 member 3"/>
    <property type="match status" value="1"/>
</dbReference>
<feature type="transmembrane region" description="Helical" evidence="7">
    <location>
        <begin position="320"/>
        <end position="339"/>
    </location>
</feature>
<feature type="transmembrane region" description="Helical" evidence="7">
    <location>
        <begin position="239"/>
        <end position="263"/>
    </location>
</feature>
<keyword evidence="6 7" id="KW-0472">Membrane</keyword>
<evidence type="ECO:0000313" key="9">
    <source>
        <dbReference type="EMBL" id="KAJ3644320.1"/>
    </source>
</evidence>
<dbReference type="PROSITE" id="PS50850">
    <property type="entry name" value="MFS"/>
    <property type="match status" value="1"/>
</dbReference>
<gene>
    <name evidence="9" type="ORF">Zmor_026986</name>
</gene>
<dbReference type="GO" id="GO:0006820">
    <property type="term" value="P:monoatomic anion transport"/>
    <property type="evidence" value="ECO:0007669"/>
    <property type="project" value="TreeGrafter"/>
</dbReference>
<keyword evidence="10" id="KW-1185">Reference proteome</keyword>
<dbReference type="InterPro" id="IPR020846">
    <property type="entry name" value="MFS_dom"/>
</dbReference>
<dbReference type="InterPro" id="IPR011701">
    <property type="entry name" value="MFS"/>
</dbReference>
<feature type="transmembrane region" description="Helical" evidence="7">
    <location>
        <begin position="371"/>
        <end position="393"/>
    </location>
</feature>
<dbReference type="AlphaFoldDB" id="A0AA38HUK3"/>
<comment type="caution">
    <text evidence="9">The sequence shown here is derived from an EMBL/GenBank/DDBJ whole genome shotgun (WGS) entry which is preliminary data.</text>
</comment>
<dbReference type="PANTHER" id="PTHR11662:SF411">
    <property type="entry name" value="GH05102P"/>
    <property type="match status" value="1"/>
</dbReference>
<keyword evidence="4" id="KW-0769">Symport</keyword>
<dbReference type="FunFam" id="1.20.1250.20:FF:000157">
    <property type="entry name" value="Inorganic phosphate cotransporter"/>
    <property type="match status" value="1"/>
</dbReference>
<feature type="domain" description="Major facilitator superfamily (MFS) profile" evidence="8">
    <location>
        <begin position="12"/>
        <end position="437"/>
    </location>
</feature>
<name>A0AA38HUK3_9CUCU</name>
<feature type="transmembrane region" description="Helical" evidence="7">
    <location>
        <begin position="180"/>
        <end position="201"/>
    </location>
</feature>
<feature type="transmembrane region" description="Helical" evidence="7">
    <location>
        <begin position="413"/>
        <end position="432"/>
    </location>
</feature>
<protein>
    <recommendedName>
        <fullName evidence="8">Major facilitator superfamily (MFS) profile domain-containing protein</fullName>
    </recommendedName>
</protein>
<evidence type="ECO:0000256" key="1">
    <source>
        <dbReference type="ARBA" id="ARBA00004141"/>
    </source>
</evidence>